<keyword evidence="1" id="KW-0175">Coiled coil</keyword>
<dbReference type="Proteomes" id="UP000000719">
    <property type="component" value="Chromosome"/>
</dbReference>
<dbReference type="Pfam" id="PF13469">
    <property type="entry name" value="Sulfotransfer_3"/>
    <property type="match status" value="1"/>
</dbReference>
<gene>
    <name evidence="2" type="ordered locus">Hore_17010</name>
</gene>
<reference evidence="2 3" key="1">
    <citation type="journal article" date="2009" name="PLoS ONE">
        <title>Genome analysis of the anaerobic thermohalophilic bacterium Halothermothrix orenii.</title>
        <authorList>
            <person name="Mavromatis K."/>
            <person name="Ivanova N."/>
            <person name="Anderson I."/>
            <person name="Lykidis A."/>
            <person name="Hooper S.D."/>
            <person name="Sun H."/>
            <person name="Kunin V."/>
            <person name="Lapidus A."/>
            <person name="Hugenholtz P."/>
            <person name="Patel B."/>
            <person name="Kyrpides N.C."/>
        </authorList>
    </citation>
    <scope>NUCLEOTIDE SEQUENCE [LARGE SCALE GENOMIC DNA]</scope>
    <source>
        <strain evidence="3">H 168 / OCM 544 / DSM 9562</strain>
    </source>
</reference>
<evidence type="ECO:0008006" key="4">
    <source>
        <dbReference type="Google" id="ProtNLM"/>
    </source>
</evidence>
<dbReference type="EMBL" id="CP001098">
    <property type="protein sequence ID" value="ACL70450.1"/>
    <property type="molecule type" value="Genomic_DNA"/>
</dbReference>
<dbReference type="Gene3D" id="3.40.50.300">
    <property type="entry name" value="P-loop containing nucleotide triphosphate hydrolases"/>
    <property type="match status" value="1"/>
</dbReference>
<evidence type="ECO:0000256" key="1">
    <source>
        <dbReference type="SAM" id="Coils"/>
    </source>
</evidence>
<sequence length="310" mass="36126">MPQKLLITGRTRSGTTFLTNFLNAQEEITLFSDIFHVVAGKFLSQPVQTKVINYHKKLTSKEKDIYLHYIKVGLEMLGDKTNYKLQVKPEEFTTAKELYELLLDSIHKPGDKVVGHKVTEVEINVENILSNTDMKVLYIIRDPRDAVLSAVKKFGNSVFHAVTSWKKAIDKILKINSNKLLVIRFEDLIKKDLYLKSKLEGFLGINIDYNINEAKSHENKSFIGNSSFSDVDKLFDLRAVERWKNRSEFIVKYIYMETLDYIQKLGYDYMELDKNDFSIKQEVDKMKQEHENLVQRLGKNKQQINKLLFS</sequence>
<dbReference type="InterPro" id="IPR027417">
    <property type="entry name" value="P-loop_NTPase"/>
</dbReference>
<dbReference type="eggNOG" id="ENOG5033X9Q">
    <property type="taxonomic scope" value="Bacteria"/>
</dbReference>
<proteinExistence type="predicted"/>
<name>B8CYT1_HALOH</name>
<dbReference type="AlphaFoldDB" id="B8CYT1"/>
<evidence type="ECO:0000313" key="3">
    <source>
        <dbReference type="Proteomes" id="UP000000719"/>
    </source>
</evidence>
<evidence type="ECO:0000313" key="2">
    <source>
        <dbReference type="EMBL" id="ACL70450.1"/>
    </source>
</evidence>
<dbReference type="HOGENOM" id="CLU_896500_0_0_9"/>
<feature type="coiled-coil region" evidence="1">
    <location>
        <begin position="280"/>
        <end position="307"/>
    </location>
</feature>
<protein>
    <recommendedName>
        <fullName evidence="4">Sulfotransferase</fullName>
    </recommendedName>
</protein>
<dbReference type="KEGG" id="hor:Hore_17010"/>
<dbReference type="SUPFAM" id="SSF52540">
    <property type="entry name" value="P-loop containing nucleoside triphosphate hydrolases"/>
    <property type="match status" value="1"/>
</dbReference>
<dbReference type="RefSeq" id="WP_015923420.1">
    <property type="nucleotide sequence ID" value="NC_011899.1"/>
</dbReference>
<keyword evidence="3" id="KW-1185">Reference proteome</keyword>
<organism evidence="2 3">
    <name type="scientific">Halothermothrix orenii (strain H 168 / OCM 544 / DSM 9562)</name>
    <dbReference type="NCBI Taxonomy" id="373903"/>
    <lineage>
        <taxon>Bacteria</taxon>
        <taxon>Bacillati</taxon>
        <taxon>Bacillota</taxon>
        <taxon>Clostridia</taxon>
        <taxon>Halanaerobiales</taxon>
        <taxon>Halothermotrichaceae</taxon>
        <taxon>Halothermothrix</taxon>
    </lineage>
</organism>
<dbReference type="STRING" id="373903.Hore_17010"/>
<accession>B8CYT1</accession>